<dbReference type="AlphaFoldDB" id="A0A0P1I915"/>
<proteinExistence type="predicted"/>
<gene>
    <name evidence="1" type="ORF">RUE5091_01949</name>
</gene>
<dbReference type="EMBL" id="CYUD01000005">
    <property type="protein sequence ID" value="CUJ98659.1"/>
    <property type="molecule type" value="Genomic_DNA"/>
</dbReference>
<evidence type="ECO:0000313" key="2">
    <source>
        <dbReference type="Proteomes" id="UP000051260"/>
    </source>
</evidence>
<keyword evidence="2" id="KW-1185">Reference proteome</keyword>
<protein>
    <recommendedName>
        <fullName evidence="3">SGNH hydrolase-type esterase domain-containing protein</fullName>
    </recommendedName>
</protein>
<evidence type="ECO:0008006" key="3">
    <source>
        <dbReference type="Google" id="ProtNLM"/>
    </source>
</evidence>
<reference evidence="2" key="1">
    <citation type="submission" date="2015-09" db="EMBL/GenBank/DDBJ databases">
        <authorList>
            <person name="Rodrigo-Torres L."/>
            <person name="Arahal D.R."/>
        </authorList>
    </citation>
    <scope>NUCLEOTIDE SEQUENCE [LARGE SCALE GENOMIC DNA]</scope>
    <source>
        <strain evidence="2">CECT 5091</strain>
    </source>
</reference>
<accession>A0A0P1I915</accession>
<organism evidence="1 2">
    <name type="scientific">Ruegeria denitrificans</name>
    <dbReference type="NCBI Taxonomy" id="1715692"/>
    <lineage>
        <taxon>Bacteria</taxon>
        <taxon>Pseudomonadati</taxon>
        <taxon>Pseudomonadota</taxon>
        <taxon>Alphaproteobacteria</taxon>
        <taxon>Rhodobacterales</taxon>
        <taxon>Roseobacteraceae</taxon>
        <taxon>Ruegeria</taxon>
    </lineage>
</organism>
<sequence>MLKQTVAIVFAMAFGTQELRAEKFTSPEILIIGDSQISFGSGPAFLEFFSDIKDHCHPDDQQKKHLERLGQMRVGVIGVRSSSIDSWTARSGPAKGTICKVDPKWKVNAGTYGFVNKTGNKYVQIGQGKEYQFCAAKTSPLEEMLSDGYYDPELILMSFLGNSAKRWANDPNAAVRDVERLQAQLPPDLPCIFMTTAPAYKKKIVELRLRAQKNLMDAFKVTGLRCSFLPGATPETVAANQGNKHYFRLNKKGMVKDPYHPNEAAAKNFFALEMDQICSAIFDQIEPTKEPS</sequence>
<dbReference type="Proteomes" id="UP000051260">
    <property type="component" value="Unassembled WGS sequence"/>
</dbReference>
<evidence type="ECO:0000313" key="1">
    <source>
        <dbReference type="EMBL" id="CUJ98659.1"/>
    </source>
</evidence>
<name>A0A0P1I915_9RHOB</name>